<organism evidence="2 3">
    <name type="scientific">Cohaesibacter gelatinilyticus</name>
    <dbReference type="NCBI Taxonomy" id="372072"/>
    <lineage>
        <taxon>Bacteria</taxon>
        <taxon>Pseudomonadati</taxon>
        <taxon>Pseudomonadota</taxon>
        <taxon>Alphaproteobacteria</taxon>
        <taxon>Hyphomicrobiales</taxon>
        <taxon>Cohaesibacteraceae</taxon>
    </lineage>
</organism>
<dbReference type="Pfam" id="PF00583">
    <property type="entry name" value="Acetyltransf_1"/>
    <property type="match status" value="1"/>
</dbReference>
<dbReference type="SUPFAM" id="SSF55729">
    <property type="entry name" value="Acyl-CoA N-acyltransferases (Nat)"/>
    <property type="match status" value="1"/>
</dbReference>
<evidence type="ECO:0000313" key="3">
    <source>
        <dbReference type="Proteomes" id="UP000219439"/>
    </source>
</evidence>
<feature type="domain" description="N-acetyltransferase" evidence="1">
    <location>
        <begin position="17"/>
        <end position="164"/>
    </location>
</feature>
<sequence>MDQAKERDLMMSQFEFVRLSDLPDLAEQCARLNDAEWGDGSAESIEMRISSFRRLALAGENEDVILCLGEKGELAGLCVLIDNELPAYEDLSPWLASLIVAPDFRGRGLALKLIAELESMAKEMGEGELFLHTRYPELYKKAGYAEIETYERDGNIHVVMGKAL</sequence>
<reference evidence="2 3" key="1">
    <citation type="submission" date="2017-09" db="EMBL/GenBank/DDBJ databases">
        <authorList>
            <person name="Ehlers B."/>
            <person name="Leendertz F.H."/>
        </authorList>
    </citation>
    <scope>NUCLEOTIDE SEQUENCE [LARGE SCALE GENOMIC DNA]</scope>
    <source>
        <strain evidence="2 3">DSM 18289</strain>
    </source>
</reference>
<dbReference type="Proteomes" id="UP000219439">
    <property type="component" value="Unassembled WGS sequence"/>
</dbReference>
<protein>
    <submittedName>
        <fullName evidence="2">Acetyltransferase (GNAT) family protein</fullName>
    </submittedName>
</protein>
<evidence type="ECO:0000259" key="1">
    <source>
        <dbReference type="PROSITE" id="PS51186"/>
    </source>
</evidence>
<keyword evidence="3" id="KW-1185">Reference proteome</keyword>
<evidence type="ECO:0000313" key="2">
    <source>
        <dbReference type="EMBL" id="SNZ07057.1"/>
    </source>
</evidence>
<name>A0A285NDN0_9HYPH</name>
<dbReference type="OrthoDB" id="8449143at2"/>
<dbReference type="EMBL" id="OBEL01000001">
    <property type="protein sequence ID" value="SNZ07057.1"/>
    <property type="molecule type" value="Genomic_DNA"/>
</dbReference>
<dbReference type="CDD" id="cd04301">
    <property type="entry name" value="NAT_SF"/>
    <property type="match status" value="1"/>
</dbReference>
<dbReference type="InterPro" id="IPR016181">
    <property type="entry name" value="Acyl_CoA_acyltransferase"/>
</dbReference>
<accession>A0A285NDN0</accession>
<dbReference type="InterPro" id="IPR000182">
    <property type="entry name" value="GNAT_dom"/>
</dbReference>
<proteinExistence type="predicted"/>
<dbReference type="PROSITE" id="PS51186">
    <property type="entry name" value="GNAT"/>
    <property type="match status" value="1"/>
</dbReference>
<dbReference type="Gene3D" id="3.40.630.30">
    <property type="match status" value="1"/>
</dbReference>
<dbReference type="GO" id="GO:0016747">
    <property type="term" value="F:acyltransferase activity, transferring groups other than amino-acyl groups"/>
    <property type="evidence" value="ECO:0007669"/>
    <property type="project" value="InterPro"/>
</dbReference>
<dbReference type="AlphaFoldDB" id="A0A285NDN0"/>
<gene>
    <name evidence="2" type="ORF">SAMN06265368_0636</name>
</gene>
<keyword evidence="2" id="KW-0808">Transferase</keyword>